<protein>
    <submittedName>
        <fullName evidence="2">Uncharacterized protein</fullName>
    </submittedName>
</protein>
<reference evidence="2 3" key="1">
    <citation type="submission" date="2016-03" db="EMBL/GenBank/DDBJ databases">
        <title>Comparative genomics of the ectomycorrhizal sister species Rhizopogon vinicolor and Rhizopogon vesiculosus (Basidiomycota: Boletales) reveals a divergence of the mating type B locus.</title>
        <authorList>
            <person name="Mujic A.B."/>
            <person name="Kuo A."/>
            <person name="Tritt A."/>
            <person name="Lipzen A."/>
            <person name="Chen C."/>
            <person name="Johnson J."/>
            <person name="Sharma A."/>
            <person name="Barry K."/>
            <person name="Grigoriev I.V."/>
            <person name="Spatafora J.W."/>
        </authorList>
    </citation>
    <scope>NUCLEOTIDE SEQUENCE [LARGE SCALE GENOMIC DNA]</scope>
    <source>
        <strain evidence="2 3">AM-OR11-056</strain>
    </source>
</reference>
<accession>A0A1J8PW05</accession>
<proteinExistence type="predicted"/>
<name>A0A1J8PW05_9AGAM</name>
<dbReference type="STRING" id="180088.A0A1J8PW05"/>
<evidence type="ECO:0000313" key="2">
    <source>
        <dbReference type="EMBL" id="OJA13053.1"/>
    </source>
</evidence>
<dbReference type="Proteomes" id="UP000183567">
    <property type="component" value="Unassembled WGS sequence"/>
</dbReference>
<gene>
    <name evidence="2" type="ORF">AZE42_13586</name>
</gene>
<keyword evidence="3" id="KW-1185">Reference proteome</keyword>
<organism evidence="2 3">
    <name type="scientific">Rhizopogon vesiculosus</name>
    <dbReference type="NCBI Taxonomy" id="180088"/>
    <lineage>
        <taxon>Eukaryota</taxon>
        <taxon>Fungi</taxon>
        <taxon>Dikarya</taxon>
        <taxon>Basidiomycota</taxon>
        <taxon>Agaricomycotina</taxon>
        <taxon>Agaricomycetes</taxon>
        <taxon>Agaricomycetidae</taxon>
        <taxon>Boletales</taxon>
        <taxon>Suillineae</taxon>
        <taxon>Rhizopogonaceae</taxon>
        <taxon>Rhizopogon</taxon>
    </lineage>
</organism>
<comment type="caution">
    <text evidence="2">The sequence shown here is derived from an EMBL/GenBank/DDBJ whole genome shotgun (WGS) entry which is preliminary data.</text>
</comment>
<dbReference type="OrthoDB" id="3187773at2759"/>
<feature type="compositionally biased region" description="Acidic residues" evidence="1">
    <location>
        <begin position="47"/>
        <end position="56"/>
    </location>
</feature>
<dbReference type="AlphaFoldDB" id="A0A1J8PW05"/>
<evidence type="ECO:0000256" key="1">
    <source>
        <dbReference type="SAM" id="MobiDB-lite"/>
    </source>
</evidence>
<sequence>MLLTNQWLDKLAASCVDFEARGMLTRGAIRIPGRNAEPSSIPGSAVVEEDDDDEDTVPGPRVLAHVELAKTIAQRKVNAAELARKINQPDLIQLIRSFLYEQLLPHPSSDSSSSGSSPPRHRLPFFDSSISVYTSALATFYAPSDLCGTGGMRRERIRAISSWRGGAGRYDCVFVETDPAAQGMLGLDVARVRLFFSFAFRGQFYPCALVHWFSRTDNRPDDDTGMWIVRPEFNTDGSHKAAVIHLDTIRLFTKASFTYAIP</sequence>
<dbReference type="EMBL" id="LVVM01004379">
    <property type="protein sequence ID" value="OJA13053.1"/>
    <property type="molecule type" value="Genomic_DNA"/>
</dbReference>
<feature type="region of interest" description="Disordered" evidence="1">
    <location>
        <begin position="33"/>
        <end position="56"/>
    </location>
</feature>
<evidence type="ECO:0000313" key="3">
    <source>
        <dbReference type="Proteomes" id="UP000183567"/>
    </source>
</evidence>